<dbReference type="InterPro" id="IPR036259">
    <property type="entry name" value="MFS_trans_sf"/>
</dbReference>
<proteinExistence type="inferred from homology"/>
<evidence type="ECO:0000256" key="2">
    <source>
        <dbReference type="ARBA" id="ARBA00010992"/>
    </source>
</evidence>
<protein>
    <recommendedName>
        <fullName evidence="9">Major facilitator superfamily (MFS) profile domain-containing protein</fullName>
    </recommendedName>
</protein>
<feature type="transmembrane region" description="Helical" evidence="8">
    <location>
        <begin position="282"/>
        <end position="303"/>
    </location>
</feature>
<name>A0ABZ2B2P2_9TREE</name>
<dbReference type="PROSITE" id="PS00216">
    <property type="entry name" value="SUGAR_TRANSPORT_1"/>
    <property type="match status" value="1"/>
</dbReference>
<gene>
    <name evidence="10" type="ORF">IAS62_006461</name>
</gene>
<accession>A0ABZ2B2P2</accession>
<evidence type="ECO:0000256" key="7">
    <source>
        <dbReference type="ARBA" id="ARBA00049119"/>
    </source>
</evidence>
<feature type="transmembrane region" description="Helical" evidence="8">
    <location>
        <begin position="362"/>
        <end position="382"/>
    </location>
</feature>
<feature type="transmembrane region" description="Helical" evidence="8">
    <location>
        <begin position="126"/>
        <end position="147"/>
    </location>
</feature>
<keyword evidence="4 8" id="KW-0812">Transmembrane</keyword>
<evidence type="ECO:0000313" key="10">
    <source>
        <dbReference type="EMBL" id="WVO25076.1"/>
    </source>
</evidence>
<keyword evidence="5 8" id="KW-1133">Transmembrane helix</keyword>
<feature type="transmembrane region" description="Helical" evidence="8">
    <location>
        <begin position="336"/>
        <end position="356"/>
    </location>
</feature>
<evidence type="ECO:0000259" key="9">
    <source>
        <dbReference type="PROSITE" id="PS50850"/>
    </source>
</evidence>
<dbReference type="SUPFAM" id="SSF103473">
    <property type="entry name" value="MFS general substrate transporter"/>
    <property type="match status" value="1"/>
</dbReference>
<evidence type="ECO:0000256" key="1">
    <source>
        <dbReference type="ARBA" id="ARBA00004141"/>
    </source>
</evidence>
<evidence type="ECO:0000256" key="4">
    <source>
        <dbReference type="ARBA" id="ARBA00022692"/>
    </source>
</evidence>
<evidence type="ECO:0000256" key="3">
    <source>
        <dbReference type="ARBA" id="ARBA00022448"/>
    </source>
</evidence>
<evidence type="ECO:0000256" key="8">
    <source>
        <dbReference type="SAM" id="Phobius"/>
    </source>
</evidence>
<feature type="domain" description="Major facilitator superfamily (MFS) profile" evidence="9">
    <location>
        <begin position="1"/>
        <end position="386"/>
    </location>
</feature>
<keyword evidence="3" id="KW-0813">Transport</keyword>
<dbReference type="InterPro" id="IPR050360">
    <property type="entry name" value="MFS_Sugar_Transporters"/>
</dbReference>
<feature type="transmembrane region" description="Helical" evidence="8">
    <location>
        <begin position="249"/>
        <end position="270"/>
    </location>
</feature>
<keyword evidence="11" id="KW-1185">Reference proteome</keyword>
<feature type="transmembrane region" description="Helical" evidence="8">
    <location>
        <begin position="21"/>
        <end position="47"/>
    </location>
</feature>
<feature type="transmembrane region" description="Helical" evidence="8">
    <location>
        <begin position="87"/>
        <end position="114"/>
    </location>
</feature>
<dbReference type="PROSITE" id="PS50850">
    <property type="entry name" value="MFS"/>
    <property type="match status" value="1"/>
</dbReference>
<dbReference type="PANTHER" id="PTHR48022:SF91">
    <property type="entry name" value="MAJOR FACILITATOR SUPERFAMILY (MFS) PROFILE DOMAIN-CONTAINING PROTEIN-RELATED"/>
    <property type="match status" value="1"/>
</dbReference>
<evidence type="ECO:0000313" key="11">
    <source>
        <dbReference type="Proteomes" id="UP001432216"/>
    </source>
</evidence>
<dbReference type="RefSeq" id="XP_064724315.1">
    <property type="nucleotide sequence ID" value="XM_064868243.1"/>
</dbReference>
<comment type="similarity">
    <text evidence="2">Belongs to the major facilitator superfamily. Sugar transporter (TC 2.A.1.1) family.</text>
</comment>
<dbReference type="Pfam" id="PF00083">
    <property type="entry name" value="Sugar_tr"/>
    <property type="match status" value="2"/>
</dbReference>
<feature type="transmembrane region" description="Helical" evidence="8">
    <location>
        <begin position="59"/>
        <end position="80"/>
    </location>
</feature>
<dbReference type="Gene3D" id="1.20.1250.20">
    <property type="entry name" value="MFS general substrate transporter like domains"/>
    <property type="match status" value="1"/>
</dbReference>
<comment type="subcellular location">
    <subcellularLocation>
        <location evidence="1">Membrane</location>
        <topology evidence="1">Multi-pass membrane protein</topology>
    </subcellularLocation>
</comment>
<dbReference type="InterPro" id="IPR003663">
    <property type="entry name" value="Sugar/inositol_transpt"/>
</dbReference>
<dbReference type="PRINTS" id="PR00171">
    <property type="entry name" value="SUGRTRNSPORT"/>
</dbReference>
<reference evidence="10 11" key="1">
    <citation type="submission" date="2024-01" db="EMBL/GenBank/DDBJ databases">
        <title>Comparative genomics of Cryptococcus and Kwoniella reveals pathogenesis evolution and contrasting modes of karyotype evolution via chromosome fusion or intercentromeric recombination.</title>
        <authorList>
            <person name="Coelho M.A."/>
            <person name="David-Palma M."/>
            <person name="Shea T."/>
            <person name="Bowers K."/>
            <person name="McGinley-Smith S."/>
            <person name="Mohammad A.W."/>
            <person name="Gnirke A."/>
            <person name="Yurkov A.M."/>
            <person name="Nowrousian M."/>
            <person name="Sun S."/>
            <person name="Cuomo C.A."/>
            <person name="Heitman J."/>
        </authorList>
    </citation>
    <scope>NUCLEOTIDE SEQUENCE [LARGE SCALE GENOMIC DNA]</scope>
    <source>
        <strain evidence="10 11">7685027</strain>
    </source>
</reference>
<evidence type="ECO:0000256" key="6">
    <source>
        <dbReference type="ARBA" id="ARBA00023136"/>
    </source>
</evidence>
<dbReference type="PANTHER" id="PTHR48022">
    <property type="entry name" value="PLASTIDIC GLUCOSE TRANSPORTER 4"/>
    <property type="match status" value="1"/>
</dbReference>
<dbReference type="InterPro" id="IPR005828">
    <property type="entry name" value="MFS_sugar_transport-like"/>
</dbReference>
<dbReference type="Proteomes" id="UP001432216">
    <property type="component" value="Chromosome 13"/>
</dbReference>
<dbReference type="GeneID" id="89993229"/>
<dbReference type="InterPro" id="IPR020846">
    <property type="entry name" value="MFS_dom"/>
</dbReference>
<evidence type="ECO:0000256" key="5">
    <source>
        <dbReference type="ARBA" id="ARBA00022989"/>
    </source>
</evidence>
<comment type="catalytic activity">
    <reaction evidence="7">
        <text>myo-inositol(out) + H(+)(out) = myo-inositol(in) + H(+)(in)</text>
        <dbReference type="Rhea" id="RHEA:60364"/>
        <dbReference type="ChEBI" id="CHEBI:15378"/>
        <dbReference type="ChEBI" id="CHEBI:17268"/>
    </reaction>
</comment>
<sequence>MSNHARLHSIHGRARSHDRRMDSLLATQSIITSLLPAGLFFGALLQSLTSDRLGRRGSIIFWSTIFSTGITIQVASFDLAQITVGRFITGLGVGALSAIVPLSHTSGFFLAYIVDLGTHHFKSSASWRFHIGLQLIWGAFLIVGGCLPESPRLLFGRGDEPKALKAVARLNERKVGDPLTRDVIKDLEEAIREENEGGKAGWLECFSTRSMMWKRTLNGCMVQFLQQLNGQNFYYYYGAVFFESAQVPLSTYSIQSILGGISLATVIPVLWTIEHVGRRKSLLIGTAIQAACALIAGLLGHYYTDVGGVTESMVKTGGNVLIAFAPLLIRPKAIALASFVNWLWNFLLSYFSPLIADDIGPLILLIFFGCLVFAFFYIFFMLPETRGITLEEIDELYRSKVPAWKSNSWKPSSHHAALDALEGQSRKPIEGSARAPDTLDEKKPADEHIENAPVAKAKIGEEMGVGGKVLFKMTWLVRQVVVV</sequence>
<dbReference type="InterPro" id="IPR005829">
    <property type="entry name" value="Sugar_transporter_CS"/>
</dbReference>
<keyword evidence="6 8" id="KW-0472">Membrane</keyword>
<dbReference type="EMBL" id="CP143818">
    <property type="protein sequence ID" value="WVO25076.1"/>
    <property type="molecule type" value="Genomic_DNA"/>
</dbReference>
<organism evidence="10 11">
    <name type="scientific">Cryptococcus decagattii</name>
    <dbReference type="NCBI Taxonomy" id="1859122"/>
    <lineage>
        <taxon>Eukaryota</taxon>
        <taxon>Fungi</taxon>
        <taxon>Dikarya</taxon>
        <taxon>Basidiomycota</taxon>
        <taxon>Agaricomycotina</taxon>
        <taxon>Tremellomycetes</taxon>
        <taxon>Tremellales</taxon>
        <taxon>Cryptococcaceae</taxon>
        <taxon>Cryptococcus</taxon>
        <taxon>Cryptococcus gattii species complex</taxon>
    </lineage>
</organism>